<comment type="similarity">
    <text evidence="1">Belongs to the peptidase U62 family.</text>
</comment>
<feature type="domain" description="Metalloprotease TldD/E N-terminal" evidence="2">
    <location>
        <begin position="29"/>
        <end position="91"/>
    </location>
</feature>
<evidence type="ECO:0000313" key="5">
    <source>
        <dbReference type="EMBL" id="SCB19375.1"/>
    </source>
</evidence>
<sequence>MTSEIDSATLLSRASQLIDLARKAGADAADAVVVRSRAHSVSVRLGKVEGTESSESDDFSLRVFVGNRVASVSANPGFDLNALAERAVAMAKVSPEDPFACLADDADLAKSYPDLELFDPTEVSTEQLREAALATEAAALAVSGVTNSSGAGASAGMGGLVLVTSHGFSGHYMGSRFGRSVSVIAGEGTGMERDYDFDSRLYFADLDAAEEIGRRAGERVVKRLNPRQVPTDKNVTVVFDPRVARGFVGHIAGAINGASVARKTSFLRDKMGQQVLKAGLSITDDPLIVRGPSSRPFDGEGVSGKRLVMIEDGVLKSWFLSTATAREIGGGLKTNGRGVRGGTSVSPASTNLALEPGDISPEELIRNVGTGFYVTELIGQGVNMITGEYSRGATGFWIENGELTFAVSEVTIASNLKDMFMRVTPANDIDRDFGVAAPTLAIEGMTLAGR</sequence>
<dbReference type="Proteomes" id="UP000199101">
    <property type="component" value="Unassembled WGS sequence"/>
</dbReference>
<evidence type="ECO:0000256" key="1">
    <source>
        <dbReference type="ARBA" id="ARBA00005836"/>
    </source>
</evidence>
<dbReference type="InterPro" id="IPR035068">
    <property type="entry name" value="TldD/PmbA_N"/>
</dbReference>
<dbReference type="Pfam" id="PF19289">
    <property type="entry name" value="PmbA_TldD_3rd"/>
    <property type="match status" value="1"/>
</dbReference>
<dbReference type="PANTHER" id="PTHR43421">
    <property type="entry name" value="METALLOPROTEASE PMBA"/>
    <property type="match status" value="1"/>
</dbReference>
<keyword evidence="6" id="KW-1185">Reference proteome</keyword>
<dbReference type="EMBL" id="FMAG01000002">
    <property type="protein sequence ID" value="SCB19375.1"/>
    <property type="molecule type" value="Genomic_DNA"/>
</dbReference>
<dbReference type="Pfam" id="PF01523">
    <property type="entry name" value="PmbA_TldD_1st"/>
    <property type="match status" value="1"/>
</dbReference>
<organism evidence="5 6">
    <name type="scientific">Rhizobium multihospitium</name>
    <dbReference type="NCBI Taxonomy" id="410764"/>
    <lineage>
        <taxon>Bacteria</taxon>
        <taxon>Pseudomonadati</taxon>
        <taxon>Pseudomonadota</taxon>
        <taxon>Alphaproteobacteria</taxon>
        <taxon>Hyphomicrobiales</taxon>
        <taxon>Rhizobiaceae</taxon>
        <taxon>Rhizobium/Agrobacterium group</taxon>
        <taxon>Rhizobium</taxon>
    </lineage>
</organism>
<feature type="domain" description="Metalloprotease TldD/E central" evidence="4">
    <location>
        <begin position="119"/>
        <end position="224"/>
    </location>
</feature>
<dbReference type="GO" id="GO:0006508">
    <property type="term" value="P:proteolysis"/>
    <property type="evidence" value="ECO:0007669"/>
    <property type="project" value="InterPro"/>
</dbReference>
<evidence type="ECO:0000259" key="2">
    <source>
        <dbReference type="Pfam" id="PF01523"/>
    </source>
</evidence>
<evidence type="ECO:0000259" key="3">
    <source>
        <dbReference type="Pfam" id="PF19289"/>
    </source>
</evidence>
<proteinExistence type="inferred from homology"/>
<dbReference type="STRING" id="410764.GA0061103_2699"/>
<dbReference type="SUPFAM" id="SSF111283">
    <property type="entry name" value="Putative modulator of DNA gyrase, PmbA/TldD"/>
    <property type="match status" value="1"/>
</dbReference>
<dbReference type="OrthoDB" id="9803618at2"/>
<evidence type="ECO:0000313" key="6">
    <source>
        <dbReference type="Proteomes" id="UP000199101"/>
    </source>
</evidence>
<dbReference type="InterPro" id="IPR045569">
    <property type="entry name" value="Metalloprtase-TldD/E_C"/>
</dbReference>
<dbReference type="Gene3D" id="3.30.2290.10">
    <property type="entry name" value="PmbA/TldD superfamily"/>
    <property type="match status" value="1"/>
</dbReference>
<reference evidence="6" key="1">
    <citation type="submission" date="2016-08" db="EMBL/GenBank/DDBJ databases">
        <authorList>
            <person name="Varghese N."/>
            <person name="Submissions Spin"/>
        </authorList>
    </citation>
    <scope>NUCLEOTIDE SEQUENCE [LARGE SCALE GENOMIC DNA]</scope>
    <source>
        <strain evidence="6">HAMBI 2975</strain>
    </source>
</reference>
<dbReference type="GO" id="GO:0008237">
    <property type="term" value="F:metallopeptidase activity"/>
    <property type="evidence" value="ECO:0007669"/>
    <property type="project" value="InterPro"/>
</dbReference>
<dbReference type="GO" id="GO:0005829">
    <property type="term" value="C:cytosol"/>
    <property type="evidence" value="ECO:0007669"/>
    <property type="project" value="TreeGrafter"/>
</dbReference>
<dbReference type="InterPro" id="IPR036059">
    <property type="entry name" value="TldD/PmbA_sf"/>
</dbReference>
<dbReference type="PANTHER" id="PTHR43421:SF1">
    <property type="entry name" value="METALLOPROTEASE PMBA"/>
    <property type="match status" value="1"/>
</dbReference>
<dbReference type="InterPro" id="IPR047657">
    <property type="entry name" value="PmbA"/>
</dbReference>
<evidence type="ECO:0000259" key="4">
    <source>
        <dbReference type="Pfam" id="PF19290"/>
    </source>
</evidence>
<dbReference type="RefSeq" id="WP_092709478.1">
    <property type="nucleotide sequence ID" value="NZ_FMAG01000002.1"/>
</dbReference>
<feature type="domain" description="Metalloprotease TldD/E C-terminal" evidence="3">
    <location>
        <begin position="234"/>
        <end position="449"/>
    </location>
</feature>
<accession>A0A1C3UV88</accession>
<dbReference type="Pfam" id="PF19290">
    <property type="entry name" value="PmbA_TldD_2nd"/>
    <property type="match status" value="1"/>
</dbReference>
<dbReference type="InterPro" id="IPR045570">
    <property type="entry name" value="Metalloprtase-TldD/E_cen_dom"/>
</dbReference>
<dbReference type="InterPro" id="IPR002510">
    <property type="entry name" value="Metalloprtase-TldD/E_N"/>
</dbReference>
<dbReference type="AlphaFoldDB" id="A0A1C3UV88"/>
<name>A0A1C3UV88_9HYPH</name>
<protein>
    <submittedName>
        <fullName evidence="5">PmbA protein</fullName>
    </submittedName>
</protein>
<gene>
    <name evidence="5" type="ORF">GA0061103_2699</name>
</gene>